<evidence type="ECO:0000313" key="4">
    <source>
        <dbReference type="Proteomes" id="UP000199636"/>
    </source>
</evidence>
<dbReference type="InterPro" id="IPR050879">
    <property type="entry name" value="Acyltransferase_3"/>
</dbReference>
<keyword evidence="3" id="KW-0378">Hydrolase</keyword>
<dbReference type="OrthoDB" id="9767863at2"/>
<evidence type="ECO:0000259" key="2">
    <source>
        <dbReference type="Pfam" id="PF01757"/>
    </source>
</evidence>
<keyword evidence="1" id="KW-0812">Transmembrane</keyword>
<sequence length="387" mass="43846">MGVVSRERIETLTSLRFFAALAIVILHSKGLLLPADFLKDVPLNAGVSFFFVLSGFILSHVYSQKGVNDFYGFITSRVARVWPAHLAALIIFLAVLPVSEWVVGDVNAYLATAANFFLVHALIPIPAYYFSYNGPSWSISTELVFYFVFPFLLATSKLGLAIRWFAVIASGMLMVAIGDAINPEYFSVERFGEVSGNGLIYISPFVRVQEFFAGMLGFYVFSRIKSHLFGRVFICTALEFSAVFFLIVFFSRVGSLAYAFGDRHSLYLANFAIYIADGVMFSFIIGVFYVAQGLFSKVLSFWFLVVLGEISFSMYLLHQIFVRVIARHAELLEIVPYWARFVVFLIFVVALSYAMWRFVETPARFRLKMIFDFVRSRSRYLAVRNSA</sequence>
<evidence type="ECO:0000256" key="1">
    <source>
        <dbReference type="SAM" id="Phobius"/>
    </source>
</evidence>
<dbReference type="GO" id="GO:0016787">
    <property type="term" value="F:hydrolase activity"/>
    <property type="evidence" value="ECO:0007669"/>
    <property type="project" value="UniProtKB-KW"/>
</dbReference>
<feature type="transmembrane region" description="Helical" evidence="1">
    <location>
        <begin position="110"/>
        <end position="130"/>
    </location>
</feature>
<accession>A0A1G8I970</accession>
<dbReference type="AlphaFoldDB" id="A0A1G8I970"/>
<evidence type="ECO:0000313" key="3">
    <source>
        <dbReference type="EMBL" id="SDI15525.1"/>
    </source>
</evidence>
<feature type="transmembrane region" description="Helical" evidence="1">
    <location>
        <begin position="271"/>
        <end position="291"/>
    </location>
</feature>
<feature type="transmembrane region" description="Helical" evidence="1">
    <location>
        <begin position="15"/>
        <end position="34"/>
    </location>
</feature>
<proteinExistence type="predicted"/>
<name>A0A1G8I970_9PSED</name>
<gene>
    <name evidence="3" type="ORF">SAMN05216272_106115</name>
</gene>
<feature type="transmembrane region" description="Helical" evidence="1">
    <location>
        <begin position="198"/>
        <end position="221"/>
    </location>
</feature>
<feature type="transmembrane region" description="Helical" evidence="1">
    <location>
        <begin position="82"/>
        <end position="103"/>
    </location>
</feature>
<keyword evidence="4" id="KW-1185">Reference proteome</keyword>
<feature type="transmembrane region" description="Helical" evidence="1">
    <location>
        <begin position="228"/>
        <end position="251"/>
    </location>
</feature>
<dbReference type="GO" id="GO:0016020">
    <property type="term" value="C:membrane"/>
    <property type="evidence" value="ECO:0007669"/>
    <property type="project" value="TreeGrafter"/>
</dbReference>
<keyword evidence="1" id="KW-1133">Transmembrane helix</keyword>
<dbReference type="InterPro" id="IPR002656">
    <property type="entry name" value="Acyl_transf_3_dom"/>
</dbReference>
<dbReference type="Proteomes" id="UP000199636">
    <property type="component" value="Unassembled WGS sequence"/>
</dbReference>
<dbReference type="PANTHER" id="PTHR23028:SF53">
    <property type="entry name" value="ACYL_TRANSF_3 DOMAIN-CONTAINING PROTEIN"/>
    <property type="match status" value="1"/>
</dbReference>
<dbReference type="STRING" id="428992.SAMN05216272_106115"/>
<protein>
    <submittedName>
        <fullName evidence="3">Peptidoglycan/LPS O-acetylase OafA/YrhL, contains acyltransferase and SGNH-hydrolase domains</fullName>
    </submittedName>
</protein>
<keyword evidence="3" id="KW-0012">Acyltransferase</keyword>
<dbReference type="GO" id="GO:0016747">
    <property type="term" value="F:acyltransferase activity, transferring groups other than amino-acyl groups"/>
    <property type="evidence" value="ECO:0007669"/>
    <property type="project" value="InterPro"/>
</dbReference>
<organism evidence="3 4">
    <name type="scientific">Pseudomonas panipatensis</name>
    <dbReference type="NCBI Taxonomy" id="428992"/>
    <lineage>
        <taxon>Bacteria</taxon>
        <taxon>Pseudomonadati</taxon>
        <taxon>Pseudomonadota</taxon>
        <taxon>Gammaproteobacteria</taxon>
        <taxon>Pseudomonadales</taxon>
        <taxon>Pseudomonadaceae</taxon>
        <taxon>Pseudomonas</taxon>
    </lineage>
</organism>
<feature type="transmembrane region" description="Helical" evidence="1">
    <location>
        <begin position="41"/>
        <end position="62"/>
    </location>
</feature>
<feature type="transmembrane region" description="Helical" evidence="1">
    <location>
        <begin position="298"/>
        <end position="317"/>
    </location>
</feature>
<dbReference type="PANTHER" id="PTHR23028">
    <property type="entry name" value="ACETYLTRANSFERASE"/>
    <property type="match status" value="1"/>
</dbReference>
<feature type="transmembrane region" description="Helical" evidence="1">
    <location>
        <begin position="337"/>
        <end position="359"/>
    </location>
</feature>
<keyword evidence="1" id="KW-0472">Membrane</keyword>
<feature type="domain" description="Acyltransferase 3" evidence="2">
    <location>
        <begin position="12"/>
        <end position="357"/>
    </location>
</feature>
<dbReference type="RefSeq" id="WP_090263592.1">
    <property type="nucleotide sequence ID" value="NZ_FNDS01000006.1"/>
</dbReference>
<dbReference type="Pfam" id="PF01757">
    <property type="entry name" value="Acyl_transf_3"/>
    <property type="match status" value="1"/>
</dbReference>
<dbReference type="EMBL" id="FNDS01000006">
    <property type="protein sequence ID" value="SDI15525.1"/>
    <property type="molecule type" value="Genomic_DNA"/>
</dbReference>
<dbReference type="GO" id="GO:0009103">
    <property type="term" value="P:lipopolysaccharide biosynthetic process"/>
    <property type="evidence" value="ECO:0007669"/>
    <property type="project" value="TreeGrafter"/>
</dbReference>
<keyword evidence="3" id="KW-0808">Transferase</keyword>
<reference evidence="4" key="1">
    <citation type="submission" date="2016-10" db="EMBL/GenBank/DDBJ databases">
        <authorList>
            <person name="Varghese N."/>
            <person name="Submissions S."/>
        </authorList>
    </citation>
    <scope>NUCLEOTIDE SEQUENCE [LARGE SCALE GENOMIC DNA]</scope>
    <source>
        <strain evidence="4">CCM 7469</strain>
    </source>
</reference>